<evidence type="ECO:0000256" key="9">
    <source>
        <dbReference type="ARBA" id="ARBA00023180"/>
    </source>
</evidence>
<evidence type="ECO:0000256" key="2">
    <source>
        <dbReference type="ARBA" id="ARBA00004589"/>
    </source>
</evidence>
<evidence type="ECO:0000313" key="20">
    <source>
        <dbReference type="Proteomes" id="UP000005220"/>
    </source>
</evidence>
<reference evidence="19 20" key="1">
    <citation type="journal article" date="2011" name="Proc. Natl. Acad. Sci. U.S.A.">
        <title>Evolutionary erosion of yeast sex chromosomes by mating-type switching accidents.</title>
        <authorList>
            <person name="Gordon J.L."/>
            <person name="Armisen D."/>
            <person name="Proux-Wera E."/>
            <person name="Oheigeartaigh S.S."/>
            <person name="Byrne K.P."/>
            <person name="Wolfe K.H."/>
        </authorList>
    </citation>
    <scope>NUCLEOTIDE SEQUENCE [LARGE SCALE GENOMIC DNA]</scope>
    <source>
        <strain evidence="20">ATCC 22294 / BCRC 22015 / CBS 2517 / CECT 1963 / NBRC 1671 / NRRL Y-8276</strain>
    </source>
</reference>
<evidence type="ECO:0000256" key="6">
    <source>
        <dbReference type="ARBA" id="ARBA00022729"/>
    </source>
</evidence>
<protein>
    <recommendedName>
        <fullName evidence="14">Crh-like protein</fullName>
        <ecNumber evidence="14">3.2.-.-</ecNumber>
    </recommendedName>
</protein>
<feature type="active site" description="Proton donor" evidence="15">
    <location>
        <position position="166"/>
    </location>
</feature>
<keyword evidence="9" id="KW-0325">Glycoprotein</keyword>
<evidence type="ECO:0000256" key="12">
    <source>
        <dbReference type="ARBA" id="ARBA00023316"/>
    </source>
</evidence>
<dbReference type="PANTHER" id="PTHR10963:SF22">
    <property type="entry name" value="GLYCOSIDASE CRH2-RELATED"/>
    <property type="match status" value="1"/>
</dbReference>
<dbReference type="GO" id="GO:0016757">
    <property type="term" value="F:glycosyltransferase activity"/>
    <property type="evidence" value="ECO:0007669"/>
    <property type="project" value="UniProtKB-KW"/>
</dbReference>
<dbReference type="InterPro" id="IPR017168">
    <property type="entry name" value="CHR-like"/>
</dbReference>
<dbReference type="InterPro" id="IPR000757">
    <property type="entry name" value="Beta-glucanase-like"/>
</dbReference>
<dbReference type="GO" id="GO:0031505">
    <property type="term" value="P:fungal-type cell wall organization"/>
    <property type="evidence" value="ECO:0007669"/>
    <property type="project" value="EnsemblFungi"/>
</dbReference>
<dbReference type="Gene3D" id="2.60.120.200">
    <property type="match status" value="1"/>
</dbReference>
<dbReference type="AlphaFoldDB" id="H2AV04"/>
<keyword evidence="3" id="KW-0336">GPI-anchor</keyword>
<keyword evidence="7 14" id="KW-0378">Hydrolase</keyword>
<comment type="catalytic activity">
    <reaction evidence="1">
        <text>Random endo-hydrolysis of N-acetyl-beta-D-glucosaminide (1-&gt;4)-beta-linkages in chitin and chitodextrins.</text>
        <dbReference type="EC" id="3.2.1.14"/>
    </reaction>
</comment>
<dbReference type="GO" id="GO:0098552">
    <property type="term" value="C:side of membrane"/>
    <property type="evidence" value="ECO:0007669"/>
    <property type="project" value="UniProtKB-KW"/>
</dbReference>
<dbReference type="STRING" id="1071382.H2AV04"/>
<feature type="domain" description="GH16" evidence="18">
    <location>
        <begin position="21"/>
        <end position="284"/>
    </location>
</feature>
<dbReference type="EC" id="3.2.-.-" evidence="14"/>
<evidence type="ECO:0000256" key="16">
    <source>
        <dbReference type="SAM" id="MobiDB-lite"/>
    </source>
</evidence>
<dbReference type="OrthoDB" id="4781at2759"/>
<dbReference type="eggNOG" id="ENOG502QVQI">
    <property type="taxonomic scope" value="Eukaryota"/>
</dbReference>
<evidence type="ECO:0000256" key="3">
    <source>
        <dbReference type="ARBA" id="ARBA00022622"/>
    </source>
</evidence>
<name>H2AV04_KAZAF</name>
<dbReference type="InterPro" id="IPR050546">
    <property type="entry name" value="Glycosyl_Hydrlase_16"/>
</dbReference>
<dbReference type="HOGENOM" id="CLU_040459_0_0_1"/>
<evidence type="ECO:0000256" key="17">
    <source>
        <dbReference type="SAM" id="SignalP"/>
    </source>
</evidence>
<keyword evidence="5" id="KW-0808">Transferase</keyword>
<dbReference type="GO" id="GO:0006030">
    <property type="term" value="P:chitin metabolic process"/>
    <property type="evidence" value="ECO:0007669"/>
    <property type="project" value="EnsemblFungi"/>
</dbReference>
<dbReference type="GO" id="GO:0000144">
    <property type="term" value="C:cellular bud neck septin ring"/>
    <property type="evidence" value="ECO:0007669"/>
    <property type="project" value="EnsemblFungi"/>
</dbReference>
<dbReference type="GO" id="GO:0005975">
    <property type="term" value="P:carbohydrate metabolic process"/>
    <property type="evidence" value="ECO:0007669"/>
    <property type="project" value="InterPro"/>
</dbReference>
<evidence type="ECO:0000256" key="13">
    <source>
        <dbReference type="ARBA" id="ARBA00038074"/>
    </source>
</evidence>
<keyword evidence="20" id="KW-1185">Reference proteome</keyword>
<gene>
    <name evidence="19" type="primary">KAFR0E00500</name>
    <name evidence="19" type="ORF">KAFR_0E00500</name>
</gene>
<dbReference type="InterPro" id="IPR013320">
    <property type="entry name" value="ConA-like_dom_sf"/>
</dbReference>
<organism evidence="19 20">
    <name type="scientific">Kazachstania africana (strain ATCC 22294 / BCRC 22015 / CBS 2517 / CECT 1963 / NBRC 1671 / NRRL Y-8276)</name>
    <name type="common">Yeast</name>
    <name type="synonym">Kluyveromyces africanus</name>
    <dbReference type="NCBI Taxonomy" id="1071382"/>
    <lineage>
        <taxon>Eukaryota</taxon>
        <taxon>Fungi</taxon>
        <taxon>Dikarya</taxon>
        <taxon>Ascomycota</taxon>
        <taxon>Saccharomycotina</taxon>
        <taxon>Saccharomycetes</taxon>
        <taxon>Saccharomycetales</taxon>
        <taxon>Saccharomycetaceae</taxon>
        <taxon>Kazachstania</taxon>
    </lineage>
</organism>
<keyword evidence="4" id="KW-0328">Glycosyltransferase</keyword>
<evidence type="ECO:0000256" key="14">
    <source>
        <dbReference type="PIRNR" id="PIRNR037299"/>
    </source>
</evidence>
<sequence length="432" mass="45870">MARLLGLLGFLSVITAVFAETNYCNATLSCPQEYPCCSSGVCGTGVYCINACNPMFSYSFDACMPLPVCKNSTTTFSNYTSKVVDANTFLGDVSEGDWAYTGYILDYEDEDSMILAMPKNSGGTVLSSTRSVWYGKVSARLKTSHLAGVITAFIIYSGVADEIDCEFVGVDLETEQTNFFWQATLNYTNSVNATISSDSFDNFHTYTIDWQEEYIEWSIDGVVSRTLYKNETYNATSGVYQYPQTPSKIDISIWPGGNATNSIGTIEWAGGEIDWNATDITTYPGYYYMILDEVNITCYGPPSGTSINGTSAYVYTSNSSFLQKDIAITDAETSLGSSEGTGLDPDAGVSSSSSASSSSTLSSSSSSSSASSKKSSSSNSSTNTEAATSTSGSKSKSAASSASGSSSSANLGSTLGLGNIYVIFSIIFGYLL</sequence>
<dbReference type="PIRSF" id="PIRSF037299">
    <property type="entry name" value="Glycosidase_CRH1_prd"/>
    <property type="match status" value="1"/>
</dbReference>
<evidence type="ECO:0000256" key="4">
    <source>
        <dbReference type="ARBA" id="ARBA00022676"/>
    </source>
</evidence>
<keyword evidence="11" id="KW-0326">Glycosidase</keyword>
<feature type="active site" description="Nucleophile" evidence="15">
    <location>
        <position position="162"/>
    </location>
</feature>
<dbReference type="GO" id="GO:0009277">
    <property type="term" value="C:fungal-type cell wall"/>
    <property type="evidence" value="ECO:0007669"/>
    <property type="project" value="EnsemblFungi"/>
</dbReference>
<dbReference type="FunCoup" id="H2AV04">
    <property type="interactions" value="459"/>
</dbReference>
<evidence type="ECO:0000256" key="15">
    <source>
        <dbReference type="PIRSR" id="PIRSR037299-1"/>
    </source>
</evidence>
<dbReference type="RefSeq" id="XP_003957339.1">
    <property type="nucleotide sequence ID" value="XM_003957290.1"/>
</dbReference>
<keyword evidence="8 14" id="KW-0472">Membrane</keyword>
<dbReference type="GeneID" id="13882681"/>
<keyword evidence="6 17" id="KW-0732">Signal</keyword>
<feature type="signal peptide" evidence="17">
    <location>
        <begin position="1"/>
        <end position="19"/>
    </location>
</feature>
<comment type="similarity">
    <text evidence="13">Belongs to the glycosyl hydrolase 16 family. CRH1 subfamily.</text>
</comment>
<dbReference type="GO" id="GO:0008843">
    <property type="term" value="F:endochitinase activity"/>
    <property type="evidence" value="ECO:0007669"/>
    <property type="project" value="UniProtKB-EC"/>
</dbReference>
<dbReference type="PANTHER" id="PTHR10963">
    <property type="entry name" value="GLYCOSYL HYDROLASE-RELATED"/>
    <property type="match status" value="1"/>
</dbReference>
<dbReference type="EMBL" id="HE650825">
    <property type="protein sequence ID" value="CCF58204.1"/>
    <property type="molecule type" value="Genomic_DNA"/>
</dbReference>
<evidence type="ECO:0000256" key="1">
    <source>
        <dbReference type="ARBA" id="ARBA00000822"/>
    </source>
</evidence>
<feature type="compositionally biased region" description="Low complexity" evidence="16">
    <location>
        <begin position="350"/>
        <end position="409"/>
    </location>
</feature>
<accession>H2AV04</accession>
<feature type="region of interest" description="Disordered" evidence="16">
    <location>
        <begin position="333"/>
        <end position="409"/>
    </location>
</feature>
<evidence type="ECO:0000259" key="18">
    <source>
        <dbReference type="PROSITE" id="PS51762"/>
    </source>
</evidence>
<evidence type="ECO:0000256" key="10">
    <source>
        <dbReference type="ARBA" id="ARBA00023288"/>
    </source>
</evidence>
<proteinExistence type="inferred from homology"/>
<evidence type="ECO:0000256" key="5">
    <source>
        <dbReference type="ARBA" id="ARBA00022679"/>
    </source>
</evidence>
<dbReference type="PROSITE" id="PS51762">
    <property type="entry name" value="GH16_2"/>
    <property type="match status" value="1"/>
</dbReference>
<dbReference type="Pfam" id="PF00722">
    <property type="entry name" value="Glyco_hydro_16"/>
    <property type="match status" value="1"/>
</dbReference>
<keyword evidence="10" id="KW-0449">Lipoprotein</keyword>
<comment type="subcellular location">
    <subcellularLocation>
        <location evidence="2">Membrane</location>
        <topology evidence="2">Lipid-anchor</topology>
        <topology evidence="2">GPI-anchor</topology>
    </subcellularLocation>
</comment>
<dbReference type="CDD" id="cd02183">
    <property type="entry name" value="GH16_fungal_CRH1_transglycosylase"/>
    <property type="match status" value="1"/>
</dbReference>
<dbReference type="SUPFAM" id="SSF49899">
    <property type="entry name" value="Concanavalin A-like lectins/glucanases"/>
    <property type="match status" value="1"/>
</dbReference>
<dbReference type="FunFam" id="2.60.120.200:FF:000159">
    <property type="entry name" value="Glycosidase"/>
    <property type="match status" value="1"/>
</dbReference>
<evidence type="ECO:0000313" key="19">
    <source>
        <dbReference type="EMBL" id="CCF58204.1"/>
    </source>
</evidence>
<dbReference type="InParanoid" id="H2AV04"/>
<dbReference type="KEGG" id="kaf:KAFR_0E00500"/>
<feature type="chain" id="PRO_5003559960" description="Crh-like protein" evidence="17">
    <location>
        <begin position="20"/>
        <end position="432"/>
    </location>
</feature>
<keyword evidence="12" id="KW-0961">Cell wall biogenesis/degradation</keyword>
<evidence type="ECO:0000256" key="7">
    <source>
        <dbReference type="ARBA" id="ARBA00022801"/>
    </source>
</evidence>
<dbReference type="Proteomes" id="UP000005220">
    <property type="component" value="Chromosome 5"/>
</dbReference>
<evidence type="ECO:0000256" key="11">
    <source>
        <dbReference type="ARBA" id="ARBA00023295"/>
    </source>
</evidence>
<evidence type="ECO:0000256" key="8">
    <source>
        <dbReference type="ARBA" id="ARBA00023136"/>
    </source>
</evidence>